<evidence type="ECO:0000313" key="1">
    <source>
        <dbReference type="EMBL" id="KAJ8935580.1"/>
    </source>
</evidence>
<proteinExistence type="predicted"/>
<name>A0AAV8XC47_9CUCU</name>
<protein>
    <submittedName>
        <fullName evidence="1">Uncharacterized protein</fullName>
    </submittedName>
</protein>
<organism evidence="1 2">
    <name type="scientific">Aromia moschata</name>
    <dbReference type="NCBI Taxonomy" id="1265417"/>
    <lineage>
        <taxon>Eukaryota</taxon>
        <taxon>Metazoa</taxon>
        <taxon>Ecdysozoa</taxon>
        <taxon>Arthropoda</taxon>
        <taxon>Hexapoda</taxon>
        <taxon>Insecta</taxon>
        <taxon>Pterygota</taxon>
        <taxon>Neoptera</taxon>
        <taxon>Endopterygota</taxon>
        <taxon>Coleoptera</taxon>
        <taxon>Polyphaga</taxon>
        <taxon>Cucujiformia</taxon>
        <taxon>Chrysomeloidea</taxon>
        <taxon>Cerambycidae</taxon>
        <taxon>Cerambycinae</taxon>
        <taxon>Callichromatini</taxon>
        <taxon>Aromia</taxon>
    </lineage>
</organism>
<gene>
    <name evidence="1" type="ORF">NQ318_000847</name>
</gene>
<dbReference type="Proteomes" id="UP001162162">
    <property type="component" value="Unassembled WGS sequence"/>
</dbReference>
<comment type="caution">
    <text evidence="1">The sequence shown here is derived from an EMBL/GenBank/DDBJ whole genome shotgun (WGS) entry which is preliminary data.</text>
</comment>
<reference evidence="1" key="1">
    <citation type="journal article" date="2023" name="Insect Mol. Biol.">
        <title>Genome sequencing provides insights into the evolution of gene families encoding plant cell wall-degrading enzymes in longhorned beetles.</title>
        <authorList>
            <person name="Shin N.R."/>
            <person name="Okamura Y."/>
            <person name="Kirsch R."/>
            <person name="Pauchet Y."/>
        </authorList>
    </citation>
    <scope>NUCLEOTIDE SEQUENCE</scope>
    <source>
        <strain evidence="1">AMC_N1</strain>
    </source>
</reference>
<accession>A0AAV8XC47</accession>
<evidence type="ECO:0000313" key="2">
    <source>
        <dbReference type="Proteomes" id="UP001162162"/>
    </source>
</evidence>
<keyword evidence="2" id="KW-1185">Reference proteome</keyword>
<dbReference type="EMBL" id="JAPWTK010000863">
    <property type="protein sequence ID" value="KAJ8935580.1"/>
    <property type="molecule type" value="Genomic_DNA"/>
</dbReference>
<sequence length="120" mass="13437">MAIYTSAMNETSNLGPVDLHVFGVADHESGIRITPAHLIQGQMKTCWDTGFVIYDPKNLGVNWAERSYISISFCGSVLLSFIRLGCEHFTHPPVTPTPDEGATRSLFFPRRRHIPRPPEI</sequence>
<dbReference type="AlphaFoldDB" id="A0AAV8XC47"/>